<reference evidence="5 6" key="1">
    <citation type="journal article" date="2013" name="Genome Announc.">
        <title>Whole-genome sequences of five oyster-associated bacteria show potential for crude oil hydrocarbon degradation.</title>
        <authorList>
            <person name="Chauhan A."/>
            <person name="Green S."/>
            <person name="Pathak A."/>
            <person name="Thomas J."/>
            <person name="Venkatramanan R."/>
        </authorList>
    </citation>
    <scope>NUCLEOTIDE SEQUENCE [LARGE SCALE GENOMIC DNA]</scope>
    <source>
        <strain evidence="5 6">MF109</strain>
    </source>
</reference>
<dbReference type="GO" id="GO:0003700">
    <property type="term" value="F:DNA-binding transcription factor activity"/>
    <property type="evidence" value="ECO:0007669"/>
    <property type="project" value="InterPro"/>
</dbReference>
<dbReference type="Pfam" id="PF00392">
    <property type="entry name" value="GntR"/>
    <property type="match status" value="1"/>
</dbReference>
<dbReference type="InterPro" id="IPR000524">
    <property type="entry name" value="Tscrpt_reg_HTH_GntR"/>
</dbReference>
<evidence type="ECO:0000313" key="6">
    <source>
        <dbReference type="Proteomes" id="UP000016033"/>
    </source>
</evidence>
<keyword evidence="2" id="KW-0238">DNA-binding</keyword>
<evidence type="ECO:0000256" key="3">
    <source>
        <dbReference type="ARBA" id="ARBA00023163"/>
    </source>
</evidence>
<evidence type="ECO:0000313" key="5">
    <source>
        <dbReference type="EMBL" id="EQM85727.1"/>
    </source>
</evidence>
<dbReference type="SMART" id="SM00895">
    <property type="entry name" value="FCD"/>
    <property type="match status" value="1"/>
</dbReference>
<dbReference type="PANTHER" id="PTHR43537:SF24">
    <property type="entry name" value="GLUCONATE OPERON TRANSCRIPTIONAL REPRESSOR"/>
    <property type="match status" value="1"/>
</dbReference>
<evidence type="ECO:0000256" key="1">
    <source>
        <dbReference type="ARBA" id="ARBA00023015"/>
    </source>
</evidence>
<evidence type="ECO:0000259" key="4">
    <source>
        <dbReference type="PROSITE" id="PS50949"/>
    </source>
</evidence>
<name>T5L129_MICMQ</name>
<dbReference type="InterPro" id="IPR036388">
    <property type="entry name" value="WH-like_DNA-bd_sf"/>
</dbReference>
<dbReference type="AlphaFoldDB" id="T5L129"/>
<dbReference type="PROSITE" id="PS50949">
    <property type="entry name" value="HTH_GNTR"/>
    <property type="match status" value="1"/>
</dbReference>
<protein>
    <recommendedName>
        <fullName evidence="4">HTH gntR-type domain-containing protein</fullName>
    </recommendedName>
</protein>
<proteinExistence type="predicted"/>
<dbReference type="Gene3D" id="1.10.10.10">
    <property type="entry name" value="Winged helix-like DNA-binding domain superfamily/Winged helix DNA-binding domain"/>
    <property type="match status" value="1"/>
</dbReference>
<sequence>MARVDDRRDPDDPSLAENVYEGLVSLILSNELPADARVNINAIGKRLDVSPTPIREALTRLEDAGLVRKTHLKGYRTTPVLTSRELADLYDLRLLLEPVSARRAAERATPQERDALATELHRYANAPGSAELTDYARFSEHDALLHQLIARASGNLAVARALERTHFHLHAFRLAYDVETGEATLEEHVRIVETIIAGDADGAEAAMTEHLRAAQDRLSTRTPE</sequence>
<dbReference type="PANTHER" id="PTHR43537">
    <property type="entry name" value="TRANSCRIPTIONAL REGULATOR, GNTR FAMILY"/>
    <property type="match status" value="1"/>
</dbReference>
<dbReference type="InterPro" id="IPR011711">
    <property type="entry name" value="GntR_C"/>
</dbReference>
<dbReference type="Gene3D" id="1.20.120.530">
    <property type="entry name" value="GntR ligand-binding domain-like"/>
    <property type="match status" value="1"/>
</dbReference>
<gene>
    <name evidence="5" type="ORF">L687_10885</name>
</gene>
<keyword evidence="1" id="KW-0805">Transcription regulation</keyword>
<dbReference type="PATRIC" id="fig|1333857.3.peg.397"/>
<dbReference type="EMBL" id="ATAO01000024">
    <property type="protein sequence ID" value="EQM85727.1"/>
    <property type="molecule type" value="Genomic_DNA"/>
</dbReference>
<dbReference type="SUPFAM" id="SSF48008">
    <property type="entry name" value="GntR ligand-binding domain-like"/>
    <property type="match status" value="1"/>
</dbReference>
<feature type="domain" description="HTH gntR-type" evidence="4">
    <location>
        <begin position="13"/>
        <end position="80"/>
    </location>
</feature>
<evidence type="ECO:0000256" key="2">
    <source>
        <dbReference type="ARBA" id="ARBA00023125"/>
    </source>
</evidence>
<dbReference type="GO" id="GO:0003677">
    <property type="term" value="F:DNA binding"/>
    <property type="evidence" value="ECO:0007669"/>
    <property type="project" value="UniProtKB-KW"/>
</dbReference>
<dbReference type="InterPro" id="IPR008920">
    <property type="entry name" value="TF_FadR/GntR_C"/>
</dbReference>
<dbReference type="RefSeq" id="WP_021198385.1">
    <property type="nucleotide sequence ID" value="NZ_ATAO01000024.1"/>
</dbReference>
<dbReference type="SUPFAM" id="SSF46785">
    <property type="entry name" value="Winged helix' DNA-binding domain"/>
    <property type="match status" value="1"/>
</dbReference>
<organism evidence="5 6">
    <name type="scientific">Microbacterium maritypicum MF109</name>
    <dbReference type="NCBI Taxonomy" id="1333857"/>
    <lineage>
        <taxon>Bacteria</taxon>
        <taxon>Bacillati</taxon>
        <taxon>Actinomycetota</taxon>
        <taxon>Actinomycetes</taxon>
        <taxon>Micrococcales</taxon>
        <taxon>Microbacteriaceae</taxon>
        <taxon>Microbacterium</taxon>
    </lineage>
</organism>
<accession>T5L129</accession>
<dbReference type="SMART" id="SM00345">
    <property type="entry name" value="HTH_GNTR"/>
    <property type="match status" value="1"/>
</dbReference>
<dbReference type="Pfam" id="PF07729">
    <property type="entry name" value="FCD"/>
    <property type="match status" value="1"/>
</dbReference>
<dbReference type="Proteomes" id="UP000016033">
    <property type="component" value="Unassembled WGS sequence"/>
</dbReference>
<comment type="caution">
    <text evidence="5">The sequence shown here is derived from an EMBL/GenBank/DDBJ whole genome shotgun (WGS) entry which is preliminary data.</text>
</comment>
<keyword evidence="3" id="KW-0804">Transcription</keyword>
<dbReference type="InterPro" id="IPR036390">
    <property type="entry name" value="WH_DNA-bd_sf"/>
</dbReference>